<dbReference type="InterPro" id="IPR043926">
    <property type="entry name" value="ABCG_dom"/>
</dbReference>
<dbReference type="InterPro" id="IPR013525">
    <property type="entry name" value="ABC2_TM"/>
</dbReference>
<evidence type="ECO:0000256" key="9">
    <source>
        <dbReference type="ARBA" id="ARBA00023136"/>
    </source>
</evidence>
<dbReference type="PROSITE" id="PS50893">
    <property type="entry name" value="ABC_TRANSPORTER_2"/>
    <property type="match status" value="2"/>
</dbReference>
<sequence length="1331" mass="151748">MDMQEAPFTHEDNEEFLLFIRERMIKLGIEAHKVEVRFENLSVEANMQMKGRPLPTLFNVCLYTLQEILGLTSKRPIKILNGLKGIIRPSRMTLVLGPPGSGKSTFLKALSGKLEPGLKFRGRVTYNGEEVSDSMPHYLSAYIGQHDLHHAEMTVRETLDFSAHIFGTNDAFGMLSEPVGRKKTSVNEIDSRVDVFAKATTCGEGRNSIANYVIKLLGLDECADITVGDEMRRGISGGQKKRVTIGELLVSLSRIFFMDDISNGLDSSTTFEIVNFLRQMAHLMDLTMVISLLQPSPETFELFDDIILLCKGQILYQGPREHVLEFFEILGFKCPDRKNTADFLEEVISEFDQAQYWSGNQSDHQYISTQRIAELFHTFNVGQLLEDELCMPNDMWKNKSRMQLGYKMSKWGVFKACFSRELLLLKRNSPLHIFKTLQIIVLGILILTLFFKTEINHDTVTDANKFLAALSLGLTITMFNSMTELAIMVRRLPILYKQRQSLSLPGWSQLSPIFILSLPISLVEISIWTCLTYFFVGYAPSAIRFFQHLLTLFCMYQMTMSLFRLIAVLGRTQVKANVLGTMLVTAIYILGGTVISKDSIKPWLKWAYWASPLTYAQNAVALNEFLDKRWSMKFQYQYLDVDTVGKAILKARGIPTEWHWFWICIAALISFCIIFNLLSVFAFAFLKPPQMHQAIININQRVVNQTKAAKQSVKRIVPRPETLLHFQKLTITFSHINYYIDMPAEVKKNGENGKRLQLLQDVSGSFRPGILTAVMGVSGAGKTTLLDVLAGRKTGGCIEGNISISGYPKKQETFARVLGYCEQTDIHSPYITVYESLQYSAWLRLPSNVSIHARNVFVEEVMDLIELTPLKDAIVGLPGSGLSAEQRKRLTIAVELVSSPSIIFLDEPTSSMDAQAAYIIMRAMRKTVDTGCTVVCTIHQPSIRLFESFDELLLMKRGGQLIYSGPLGPLCQTMIQYFEAIPGVPKIRKDQNPAAWMLDITSLCTEHNKCINYAEIFRNSSLYRENMELIHELSKIQPNSEDLHFSSGYQQSLLQQCIACLWKLHRSYWKNPELNVVRFITTIVTSILFGIVFWKIGSNITSEQDIFNILGVMYASALFQGFVNANLMQPVVWMERAVLYRERLAVMYTSMAYAIAQVAIEIPYVTVQALLFSFTLYPMIGFQFSIVKFLWFILFILLSLTYFTLYGMMVVALTPTPEISALLSFLIYLLWIFFSGFFITRKMIPVWWRWLYWANPAAWTIYGLMYSQLGDLVEPIHVPGEVDQPMNVFLRDIFGFEDDYFTIIVALHFGVIMLFMFVFGFGIKHLNFQKR</sequence>
<evidence type="ECO:0000313" key="14">
    <source>
        <dbReference type="Proteomes" id="UP001327560"/>
    </source>
</evidence>
<dbReference type="SUPFAM" id="SSF52540">
    <property type="entry name" value="P-loop containing nucleoside triphosphate hydrolases"/>
    <property type="match status" value="2"/>
</dbReference>
<accession>A0AAQ3QNF5</accession>
<feature type="domain" description="ABC transporter" evidence="12">
    <location>
        <begin position="731"/>
        <end position="983"/>
    </location>
</feature>
<feature type="transmembrane region" description="Helical" evidence="11">
    <location>
        <begin position="1106"/>
        <end position="1127"/>
    </location>
</feature>
<dbReference type="InterPro" id="IPR003439">
    <property type="entry name" value="ABC_transporter-like_ATP-bd"/>
</dbReference>
<evidence type="ECO:0000256" key="7">
    <source>
        <dbReference type="ARBA" id="ARBA00022840"/>
    </source>
</evidence>
<evidence type="ECO:0000256" key="3">
    <source>
        <dbReference type="ARBA" id="ARBA00022448"/>
    </source>
</evidence>
<dbReference type="Proteomes" id="UP001327560">
    <property type="component" value="Chromosome 9"/>
</dbReference>
<comment type="function">
    <text evidence="10">May be a general defense protein.</text>
</comment>
<dbReference type="Pfam" id="PF19055">
    <property type="entry name" value="ABC2_membrane_7"/>
    <property type="match status" value="1"/>
</dbReference>
<dbReference type="GO" id="GO:0005524">
    <property type="term" value="F:ATP binding"/>
    <property type="evidence" value="ECO:0007669"/>
    <property type="project" value="UniProtKB-KW"/>
</dbReference>
<dbReference type="InterPro" id="IPR034003">
    <property type="entry name" value="ABCG_PDR_2"/>
</dbReference>
<dbReference type="GO" id="GO:0140359">
    <property type="term" value="F:ABC-type transporter activity"/>
    <property type="evidence" value="ECO:0007669"/>
    <property type="project" value="InterPro"/>
</dbReference>
<evidence type="ECO:0000256" key="5">
    <source>
        <dbReference type="ARBA" id="ARBA00022737"/>
    </source>
</evidence>
<feature type="transmembrane region" description="Helical" evidence="11">
    <location>
        <begin position="466"/>
        <end position="489"/>
    </location>
</feature>
<dbReference type="CDD" id="cd03232">
    <property type="entry name" value="ABCG_PDR_domain2"/>
    <property type="match status" value="1"/>
</dbReference>
<dbReference type="EMBL" id="CP136898">
    <property type="protein sequence ID" value="WOL19176.1"/>
    <property type="molecule type" value="Genomic_DNA"/>
</dbReference>
<dbReference type="Pfam" id="PF00005">
    <property type="entry name" value="ABC_tran"/>
    <property type="match status" value="2"/>
</dbReference>
<keyword evidence="7" id="KW-0067">ATP-binding</keyword>
<comment type="subcellular location">
    <subcellularLocation>
        <location evidence="1">Membrane</location>
        <topology evidence="1">Multi-pass membrane protein</topology>
    </subcellularLocation>
</comment>
<gene>
    <name evidence="13" type="ORF">Cni_G27973</name>
</gene>
<keyword evidence="9 11" id="KW-0472">Membrane</keyword>
<dbReference type="Pfam" id="PF08370">
    <property type="entry name" value="PDR_assoc"/>
    <property type="match status" value="1"/>
</dbReference>
<dbReference type="FunFam" id="3.40.50.300:FF:000059">
    <property type="entry name" value="ABC transporter G family member 40"/>
    <property type="match status" value="1"/>
</dbReference>
<keyword evidence="3" id="KW-0813">Transport</keyword>
<feature type="transmembrane region" description="Helical" evidence="11">
    <location>
        <begin position="578"/>
        <end position="596"/>
    </location>
</feature>
<evidence type="ECO:0000256" key="1">
    <source>
        <dbReference type="ARBA" id="ARBA00004141"/>
    </source>
</evidence>
<feature type="transmembrane region" description="Helical" evidence="11">
    <location>
        <begin position="1162"/>
        <end position="1182"/>
    </location>
</feature>
<dbReference type="InterPro" id="IPR017871">
    <property type="entry name" value="ABC_transporter-like_CS"/>
</dbReference>
<feature type="transmembrane region" description="Helical" evidence="11">
    <location>
        <begin position="1250"/>
        <end position="1269"/>
    </location>
</feature>
<feature type="transmembrane region" description="Helical" evidence="11">
    <location>
        <begin position="545"/>
        <end position="566"/>
    </location>
</feature>
<proteinExistence type="inferred from homology"/>
<evidence type="ECO:0000256" key="6">
    <source>
        <dbReference type="ARBA" id="ARBA00022741"/>
    </source>
</evidence>
<protein>
    <submittedName>
        <fullName evidence="13">ABC transporter G family member 45</fullName>
    </submittedName>
</protein>
<keyword evidence="6" id="KW-0547">Nucleotide-binding</keyword>
<dbReference type="InterPro" id="IPR003593">
    <property type="entry name" value="AAA+_ATPase"/>
</dbReference>
<evidence type="ECO:0000256" key="2">
    <source>
        <dbReference type="ARBA" id="ARBA00006012"/>
    </source>
</evidence>
<feature type="transmembrane region" description="Helical" evidence="11">
    <location>
        <begin position="1300"/>
        <end position="1323"/>
    </location>
</feature>
<feature type="domain" description="ABC transporter" evidence="12">
    <location>
        <begin position="63"/>
        <end position="336"/>
    </location>
</feature>
<dbReference type="Gene3D" id="3.40.50.300">
    <property type="entry name" value="P-loop containing nucleotide triphosphate hydrolases"/>
    <property type="match status" value="2"/>
</dbReference>
<keyword evidence="4 11" id="KW-0812">Transmembrane</keyword>
<evidence type="ECO:0000256" key="10">
    <source>
        <dbReference type="ARBA" id="ARBA00037747"/>
    </source>
</evidence>
<keyword evidence="5" id="KW-0677">Repeat</keyword>
<dbReference type="Pfam" id="PF01061">
    <property type="entry name" value="ABC2_membrane"/>
    <property type="match status" value="2"/>
</dbReference>
<evidence type="ECO:0000256" key="4">
    <source>
        <dbReference type="ARBA" id="ARBA00022692"/>
    </source>
</evidence>
<reference evidence="13 14" key="1">
    <citation type="submission" date="2023-10" db="EMBL/GenBank/DDBJ databases">
        <title>Chromosome-scale genome assembly provides insights into flower coloration mechanisms of Canna indica.</title>
        <authorList>
            <person name="Li C."/>
        </authorList>
    </citation>
    <scope>NUCLEOTIDE SEQUENCE [LARGE SCALE GENOMIC DNA]</scope>
    <source>
        <tissue evidence="13">Flower</tissue>
    </source>
</reference>
<keyword evidence="8 11" id="KW-1133">Transmembrane helix</keyword>
<dbReference type="PANTHER" id="PTHR19241">
    <property type="entry name" value="ATP-BINDING CASSETTE TRANSPORTER"/>
    <property type="match status" value="1"/>
</dbReference>
<dbReference type="InterPro" id="IPR013581">
    <property type="entry name" value="PDR_assoc"/>
</dbReference>
<feature type="transmembrane region" description="Helical" evidence="11">
    <location>
        <begin position="510"/>
        <end position="539"/>
    </location>
</feature>
<feature type="transmembrane region" description="Helical" evidence="11">
    <location>
        <begin position="433"/>
        <end position="451"/>
    </location>
</feature>
<dbReference type="InterPro" id="IPR027417">
    <property type="entry name" value="P-loop_NTPase"/>
</dbReference>
<dbReference type="PROSITE" id="PS00211">
    <property type="entry name" value="ABC_TRANSPORTER_1"/>
    <property type="match status" value="1"/>
</dbReference>
<evidence type="ECO:0000259" key="12">
    <source>
        <dbReference type="PROSITE" id="PS50893"/>
    </source>
</evidence>
<evidence type="ECO:0000313" key="13">
    <source>
        <dbReference type="EMBL" id="WOL19176.1"/>
    </source>
</evidence>
<comment type="similarity">
    <text evidence="2">Belongs to the ABC transporter superfamily. ABCG family. PDR (TC 3.A.1.205) subfamily.</text>
</comment>
<feature type="transmembrane region" description="Helical" evidence="11">
    <location>
        <begin position="660"/>
        <end position="686"/>
    </location>
</feature>
<evidence type="ECO:0000256" key="8">
    <source>
        <dbReference type="ARBA" id="ARBA00022989"/>
    </source>
</evidence>
<name>A0AAQ3QNF5_9LILI</name>
<feature type="transmembrane region" description="Helical" evidence="11">
    <location>
        <begin position="1189"/>
        <end position="1213"/>
    </location>
</feature>
<organism evidence="13 14">
    <name type="scientific">Canna indica</name>
    <name type="common">Indian-shot</name>
    <dbReference type="NCBI Taxonomy" id="4628"/>
    <lineage>
        <taxon>Eukaryota</taxon>
        <taxon>Viridiplantae</taxon>
        <taxon>Streptophyta</taxon>
        <taxon>Embryophyta</taxon>
        <taxon>Tracheophyta</taxon>
        <taxon>Spermatophyta</taxon>
        <taxon>Magnoliopsida</taxon>
        <taxon>Liliopsida</taxon>
        <taxon>Zingiberales</taxon>
        <taxon>Cannaceae</taxon>
        <taxon>Canna</taxon>
    </lineage>
</organism>
<feature type="transmembrane region" description="Helical" evidence="11">
    <location>
        <begin position="1076"/>
        <end position="1094"/>
    </location>
</feature>
<dbReference type="FunFam" id="3.40.50.300:FF:000532">
    <property type="entry name" value="ABC transporter G family member 34"/>
    <property type="match status" value="1"/>
</dbReference>
<dbReference type="GO" id="GO:0016887">
    <property type="term" value="F:ATP hydrolysis activity"/>
    <property type="evidence" value="ECO:0007669"/>
    <property type="project" value="InterPro"/>
</dbReference>
<keyword evidence="14" id="KW-1185">Reference proteome</keyword>
<dbReference type="GO" id="GO:0005886">
    <property type="term" value="C:plasma membrane"/>
    <property type="evidence" value="ECO:0007669"/>
    <property type="project" value="UniProtKB-ARBA"/>
</dbReference>
<evidence type="ECO:0000256" key="11">
    <source>
        <dbReference type="SAM" id="Phobius"/>
    </source>
</evidence>
<dbReference type="SMART" id="SM00382">
    <property type="entry name" value="AAA"/>
    <property type="match status" value="2"/>
</dbReference>
<feature type="transmembrane region" description="Helical" evidence="11">
    <location>
        <begin position="1219"/>
        <end position="1238"/>
    </location>
</feature>